<feature type="signal peptide" evidence="1">
    <location>
        <begin position="1"/>
        <end position="23"/>
    </location>
</feature>
<keyword evidence="1" id="KW-0732">Signal</keyword>
<reference evidence="2" key="1">
    <citation type="journal article" date="2014" name="Int. J. Syst. Evol. Microbiol.">
        <title>Complete genome sequence of Corynebacterium casei LMG S-19264T (=DSM 44701T), isolated from a smear-ripened cheese.</title>
        <authorList>
            <consortium name="US DOE Joint Genome Institute (JGI-PGF)"/>
            <person name="Walter F."/>
            <person name="Albersmeier A."/>
            <person name="Kalinowski J."/>
            <person name="Ruckert C."/>
        </authorList>
    </citation>
    <scope>NUCLEOTIDE SEQUENCE</scope>
    <source>
        <strain evidence="2">JCM 13306</strain>
    </source>
</reference>
<protein>
    <recommendedName>
        <fullName evidence="4">EF-hand domain-containing protein</fullName>
    </recommendedName>
</protein>
<comment type="caution">
    <text evidence="2">The sequence shown here is derived from an EMBL/GenBank/DDBJ whole genome shotgun (WGS) entry which is preliminary data.</text>
</comment>
<organism evidence="2 3">
    <name type="scientific">Xanthomonas boreopolis</name>
    <dbReference type="NCBI Taxonomy" id="86183"/>
    <lineage>
        <taxon>Bacteria</taxon>
        <taxon>Pseudomonadati</taxon>
        <taxon>Pseudomonadota</taxon>
        <taxon>Gammaproteobacteria</taxon>
        <taxon>Lysobacterales</taxon>
        <taxon>Lysobacteraceae</taxon>
        <taxon>Xanthomonas</taxon>
    </lineage>
</organism>
<dbReference type="SUPFAM" id="SSF47473">
    <property type="entry name" value="EF-hand"/>
    <property type="match status" value="1"/>
</dbReference>
<keyword evidence="3" id="KW-1185">Reference proteome</keyword>
<evidence type="ECO:0000313" key="2">
    <source>
        <dbReference type="EMBL" id="GHH47424.1"/>
    </source>
</evidence>
<sequence>MNIAPRALAASLALALAPLAAWAQDGQVTGTAHLQVDGQPVQVNSVEPDSVVGQYRIDFDKLDRNHDGYIDRKEAKADPTLSAEFDAVDVHHRGRLSKADLKGWMG</sequence>
<evidence type="ECO:0000256" key="1">
    <source>
        <dbReference type="SAM" id="SignalP"/>
    </source>
</evidence>
<name>A0A919F4T6_9XANT</name>
<dbReference type="EMBL" id="BNBA01000002">
    <property type="protein sequence ID" value="GHH47424.1"/>
    <property type="molecule type" value="Genomic_DNA"/>
</dbReference>
<feature type="chain" id="PRO_5037552068" description="EF-hand domain-containing protein" evidence="1">
    <location>
        <begin position="24"/>
        <end position="106"/>
    </location>
</feature>
<dbReference type="Proteomes" id="UP000623958">
    <property type="component" value="Unassembled WGS sequence"/>
</dbReference>
<dbReference type="RefSeq" id="WP_140723833.1">
    <property type="nucleotide sequence ID" value="NZ_BNBA01000002.1"/>
</dbReference>
<dbReference type="InterPro" id="IPR011992">
    <property type="entry name" value="EF-hand-dom_pair"/>
</dbReference>
<dbReference type="AlphaFoldDB" id="A0A919F4T6"/>
<evidence type="ECO:0008006" key="4">
    <source>
        <dbReference type="Google" id="ProtNLM"/>
    </source>
</evidence>
<accession>A0A919F4T6</accession>
<evidence type="ECO:0000313" key="3">
    <source>
        <dbReference type="Proteomes" id="UP000623958"/>
    </source>
</evidence>
<reference evidence="2" key="2">
    <citation type="submission" date="2020-09" db="EMBL/GenBank/DDBJ databases">
        <authorList>
            <person name="Sun Q."/>
            <person name="Ohkuma M."/>
        </authorList>
    </citation>
    <scope>NUCLEOTIDE SEQUENCE</scope>
    <source>
        <strain evidence="2">JCM 13306</strain>
    </source>
</reference>
<gene>
    <name evidence="2" type="ORF">GCM10009090_03850</name>
</gene>
<proteinExistence type="predicted"/>
<dbReference type="Gene3D" id="1.10.238.10">
    <property type="entry name" value="EF-hand"/>
    <property type="match status" value="1"/>
</dbReference>